<evidence type="ECO:0000256" key="5">
    <source>
        <dbReference type="ARBA" id="ARBA00022989"/>
    </source>
</evidence>
<comment type="similarity">
    <text evidence="7">Belongs to the binding-protein-dependent transport system permease family.</text>
</comment>
<feature type="transmembrane region" description="Helical" evidence="7">
    <location>
        <begin position="178"/>
        <end position="196"/>
    </location>
</feature>
<dbReference type="GO" id="GO:0005886">
    <property type="term" value="C:plasma membrane"/>
    <property type="evidence" value="ECO:0007669"/>
    <property type="project" value="UniProtKB-SubCell"/>
</dbReference>
<dbReference type="Pfam" id="PF00528">
    <property type="entry name" value="BPD_transp_1"/>
    <property type="match status" value="1"/>
</dbReference>
<comment type="subcellular location">
    <subcellularLocation>
        <location evidence="1 7">Cell membrane</location>
        <topology evidence="1 7">Multi-pass membrane protein</topology>
    </subcellularLocation>
</comment>
<feature type="transmembrane region" description="Helical" evidence="7">
    <location>
        <begin position="235"/>
        <end position="261"/>
    </location>
</feature>
<evidence type="ECO:0000256" key="7">
    <source>
        <dbReference type="RuleBase" id="RU363032"/>
    </source>
</evidence>
<dbReference type="GO" id="GO:0055085">
    <property type="term" value="P:transmembrane transport"/>
    <property type="evidence" value="ECO:0007669"/>
    <property type="project" value="InterPro"/>
</dbReference>
<protein>
    <submittedName>
        <fullName evidence="9">Peptide/nickel transport system permease protein</fullName>
    </submittedName>
</protein>
<dbReference type="PANTHER" id="PTHR43163">
    <property type="entry name" value="DIPEPTIDE TRANSPORT SYSTEM PERMEASE PROTEIN DPPB-RELATED"/>
    <property type="match status" value="1"/>
</dbReference>
<dbReference type="EMBL" id="JACIEW010000013">
    <property type="protein sequence ID" value="MBB4053951.1"/>
    <property type="molecule type" value="Genomic_DNA"/>
</dbReference>
<dbReference type="SUPFAM" id="SSF161098">
    <property type="entry name" value="MetI-like"/>
    <property type="match status" value="1"/>
</dbReference>
<keyword evidence="5 7" id="KW-1133">Transmembrane helix</keyword>
<comment type="caution">
    <text evidence="9">The sequence shown here is derived from an EMBL/GenBank/DDBJ whole genome shotgun (WGS) entry which is preliminary data.</text>
</comment>
<dbReference type="InterPro" id="IPR035906">
    <property type="entry name" value="MetI-like_sf"/>
</dbReference>
<dbReference type="AlphaFoldDB" id="A0A7W6NDP6"/>
<evidence type="ECO:0000256" key="6">
    <source>
        <dbReference type="ARBA" id="ARBA00023136"/>
    </source>
</evidence>
<keyword evidence="6 7" id="KW-0472">Membrane</keyword>
<dbReference type="InterPro" id="IPR045621">
    <property type="entry name" value="BPD_transp_1_N"/>
</dbReference>
<dbReference type="Proteomes" id="UP000547011">
    <property type="component" value="Unassembled WGS sequence"/>
</dbReference>
<dbReference type="Pfam" id="PF19300">
    <property type="entry name" value="BPD_transp_1_N"/>
    <property type="match status" value="1"/>
</dbReference>
<feature type="transmembrane region" description="Helical" evidence="7">
    <location>
        <begin position="281"/>
        <end position="300"/>
    </location>
</feature>
<feature type="transmembrane region" description="Helical" evidence="7">
    <location>
        <begin position="135"/>
        <end position="158"/>
    </location>
</feature>
<gene>
    <name evidence="9" type="ORF">GGR20_003622</name>
</gene>
<proteinExistence type="inferred from homology"/>
<evidence type="ECO:0000256" key="4">
    <source>
        <dbReference type="ARBA" id="ARBA00022692"/>
    </source>
</evidence>
<keyword evidence="2 7" id="KW-0813">Transport</keyword>
<dbReference type="PROSITE" id="PS50928">
    <property type="entry name" value="ABC_TM1"/>
    <property type="match status" value="1"/>
</dbReference>
<sequence length="314" mass="33959">MGTYLLKRLFASLLTAVLASILVFLLVRMVPGDVVAQMMGQAGGENAATALREFFGLDQPIYMQYLTWITNVLQGNLGNSWTRGMPVAEMIAPAFMVTLEIAILTLAVATLVGVPLGIIAGIFENRPLDTAIQTFNILGLSAPVFWVGLVLLVGVSATLGWSPPLRFVPLTRSVSDNLAILMLPIASLGLLQAAAYSQFVRQNVVSAINQEYVRTAIAKGVPIRVVFFKHILRNVLIPIITFMGLILIQILGGTVIIESLFALPGLGRLLLTAIETRDYPVLQGALLIVVVAAMVINLLVDLTYRLIDPRVRVA</sequence>
<evidence type="ECO:0000313" key="10">
    <source>
        <dbReference type="Proteomes" id="UP000547011"/>
    </source>
</evidence>
<keyword evidence="10" id="KW-1185">Reference proteome</keyword>
<name>A0A7W6NDP6_9HYPH</name>
<dbReference type="CDD" id="cd06261">
    <property type="entry name" value="TM_PBP2"/>
    <property type="match status" value="1"/>
</dbReference>
<evidence type="ECO:0000259" key="8">
    <source>
        <dbReference type="PROSITE" id="PS50928"/>
    </source>
</evidence>
<dbReference type="RefSeq" id="WP_183312699.1">
    <property type="nucleotide sequence ID" value="NZ_JACIEW010000013.1"/>
</dbReference>
<feature type="domain" description="ABC transmembrane type-1" evidence="8">
    <location>
        <begin position="95"/>
        <end position="300"/>
    </location>
</feature>
<dbReference type="InterPro" id="IPR000515">
    <property type="entry name" value="MetI-like"/>
</dbReference>
<keyword evidence="4 7" id="KW-0812">Transmembrane</keyword>
<evidence type="ECO:0000256" key="2">
    <source>
        <dbReference type="ARBA" id="ARBA00022448"/>
    </source>
</evidence>
<dbReference type="PANTHER" id="PTHR43163:SF6">
    <property type="entry name" value="DIPEPTIDE TRANSPORT SYSTEM PERMEASE PROTEIN DPPB-RELATED"/>
    <property type="match status" value="1"/>
</dbReference>
<evidence type="ECO:0000313" key="9">
    <source>
        <dbReference type="EMBL" id="MBB4053951.1"/>
    </source>
</evidence>
<reference evidence="9 10" key="1">
    <citation type="submission" date="2020-08" db="EMBL/GenBank/DDBJ databases">
        <title>Genomic Encyclopedia of Type Strains, Phase IV (KMG-IV): sequencing the most valuable type-strain genomes for metagenomic binning, comparative biology and taxonomic classification.</title>
        <authorList>
            <person name="Goeker M."/>
        </authorList>
    </citation>
    <scope>NUCLEOTIDE SEQUENCE [LARGE SCALE GENOMIC DNA]</scope>
    <source>
        <strain evidence="9 10">DSM 23447</strain>
    </source>
</reference>
<keyword evidence="3" id="KW-1003">Cell membrane</keyword>
<dbReference type="Gene3D" id="1.10.3720.10">
    <property type="entry name" value="MetI-like"/>
    <property type="match status" value="1"/>
</dbReference>
<evidence type="ECO:0000256" key="3">
    <source>
        <dbReference type="ARBA" id="ARBA00022475"/>
    </source>
</evidence>
<evidence type="ECO:0000256" key="1">
    <source>
        <dbReference type="ARBA" id="ARBA00004651"/>
    </source>
</evidence>
<feature type="transmembrane region" description="Helical" evidence="7">
    <location>
        <begin position="90"/>
        <end position="123"/>
    </location>
</feature>
<accession>A0A7W6NDP6</accession>
<organism evidence="9 10">
    <name type="scientific">Devosia subaequoris</name>
    <dbReference type="NCBI Taxonomy" id="395930"/>
    <lineage>
        <taxon>Bacteria</taxon>
        <taxon>Pseudomonadati</taxon>
        <taxon>Pseudomonadota</taxon>
        <taxon>Alphaproteobacteria</taxon>
        <taxon>Hyphomicrobiales</taxon>
        <taxon>Devosiaceae</taxon>
        <taxon>Devosia</taxon>
    </lineage>
</organism>